<protein>
    <recommendedName>
        <fullName evidence="1">RNase H type-1 domain-containing protein</fullName>
    </recommendedName>
</protein>
<dbReference type="AlphaFoldDB" id="A0A803NGX3"/>
<dbReference type="EMBL" id="UZAU01000026">
    <property type="status" value="NOT_ANNOTATED_CDS"/>
    <property type="molecule type" value="Genomic_DNA"/>
</dbReference>
<proteinExistence type="predicted"/>
<dbReference type="GO" id="GO:0004523">
    <property type="term" value="F:RNA-DNA hybrid ribonuclease activity"/>
    <property type="evidence" value="ECO:0007669"/>
    <property type="project" value="InterPro"/>
</dbReference>
<dbReference type="InterPro" id="IPR044730">
    <property type="entry name" value="RNase_H-like_dom_plant"/>
</dbReference>
<dbReference type="Gene3D" id="3.30.420.10">
    <property type="entry name" value="Ribonuclease H-like superfamily/Ribonuclease H"/>
    <property type="match status" value="1"/>
</dbReference>
<name>A0A803NGX3_CANSA</name>
<evidence type="ECO:0000313" key="3">
    <source>
        <dbReference type="Proteomes" id="UP000596661"/>
    </source>
</evidence>
<dbReference type="PANTHER" id="PTHR47074:SF11">
    <property type="entry name" value="REVERSE TRANSCRIPTASE-LIKE PROTEIN"/>
    <property type="match status" value="1"/>
</dbReference>
<keyword evidence="3" id="KW-1185">Reference proteome</keyword>
<dbReference type="PANTHER" id="PTHR47074">
    <property type="entry name" value="BNAC02G40300D PROTEIN"/>
    <property type="match status" value="1"/>
</dbReference>
<organism evidence="2 3">
    <name type="scientific">Cannabis sativa</name>
    <name type="common">Hemp</name>
    <name type="synonym">Marijuana</name>
    <dbReference type="NCBI Taxonomy" id="3483"/>
    <lineage>
        <taxon>Eukaryota</taxon>
        <taxon>Viridiplantae</taxon>
        <taxon>Streptophyta</taxon>
        <taxon>Embryophyta</taxon>
        <taxon>Tracheophyta</taxon>
        <taxon>Spermatophyta</taxon>
        <taxon>Magnoliopsida</taxon>
        <taxon>eudicotyledons</taxon>
        <taxon>Gunneridae</taxon>
        <taxon>Pentapetalae</taxon>
        <taxon>rosids</taxon>
        <taxon>fabids</taxon>
        <taxon>Rosales</taxon>
        <taxon>Cannabaceae</taxon>
        <taxon>Cannabis</taxon>
    </lineage>
</organism>
<dbReference type="Gramene" id="evm.model.01.1407">
    <property type="protein sequence ID" value="cds.evm.model.01.1407"/>
    <property type="gene ID" value="evm.TU.01.1407"/>
</dbReference>
<dbReference type="InterPro" id="IPR012337">
    <property type="entry name" value="RNaseH-like_sf"/>
</dbReference>
<dbReference type="EnsemblPlants" id="evm.model.01.1407">
    <property type="protein sequence ID" value="cds.evm.model.01.1407"/>
    <property type="gene ID" value="evm.TU.01.1407"/>
</dbReference>
<dbReference type="InterPro" id="IPR036397">
    <property type="entry name" value="RNaseH_sf"/>
</dbReference>
<accession>A0A803NGX3</accession>
<reference evidence="2" key="2">
    <citation type="submission" date="2021-03" db="UniProtKB">
        <authorList>
            <consortium name="EnsemblPlants"/>
        </authorList>
    </citation>
    <scope>IDENTIFICATION</scope>
</reference>
<evidence type="ECO:0000259" key="1">
    <source>
        <dbReference type="Pfam" id="PF13456"/>
    </source>
</evidence>
<dbReference type="Pfam" id="PF13456">
    <property type="entry name" value="RVT_3"/>
    <property type="match status" value="1"/>
</dbReference>
<sequence>MFADDTILFTRANVNMASKILECVHKYESWSGQQCSLVKSSVLFSKNVANPLKANILNVLKMASNLNRPWVKCLSEKHCKKASIWSTQARENNSAFWKGILSFRDVICRGGMTLVGRGDTVDIWKQPWIPWLDYCDFLNLMDQVRPRFPNLKSVPNISLDNGCWNVRLLKEMFGDTLGERIGRIGRLPGENMDVLVWKESTDGMFTVKRGYEASQALRPISSPPGEGLIRDSIMRRYLESLRAMEEDADIGAIAPTGVTRKMVCNTAEVFSVSDASWKEDKACLAVELLAIQWAMQLARQKGFKRYASASDAKVLIDALKKQICPTFRQLKPLALEVLSLCKLFDDCNFFFISRRDNSACDALAKWARQNSQCNGYIFREGSPIVIPNFSLQ</sequence>
<dbReference type="CDD" id="cd06222">
    <property type="entry name" value="RNase_H_like"/>
    <property type="match status" value="1"/>
</dbReference>
<feature type="domain" description="RNase H type-1" evidence="1">
    <location>
        <begin position="269"/>
        <end position="367"/>
    </location>
</feature>
<dbReference type="SUPFAM" id="SSF53098">
    <property type="entry name" value="Ribonuclease H-like"/>
    <property type="match status" value="1"/>
</dbReference>
<dbReference type="Proteomes" id="UP000596661">
    <property type="component" value="Chromosome 1"/>
</dbReference>
<reference evidence="2" key="1">
    <citation type="submission" date="2018-11" db="EMBL/GenBank/DDBJ databases">
        <authorList>
            <person name="Grassa J C."/>
        </authorList>
    </citation>
    <scope>NUCLEOTIDE SEQUENCE [LARGE SCALE GENOMIC DNA]</scope>
</reference>
<dbReference type="InterPro" id="IPR002156">
    <property type="entry name" value="RNaseH_domain"/>
</dbReference>
<dbReference type="GO" id="GO:0003676">
    <property type="term" value="F:nucleic acid binding"/>
    <property type="evidence" value="ECO:0007669"/>
    <property type="project" value="InterPro"/>
</dbReference>
<evidence type="ECO:0000313" key="2">
    <source>
        <dbReference type="EnsemblPlants" id="cds.evm.model.01.1407"/>
    </source>
</evidence>
<dbReference type="InterPro" id="IPR052929">
    <property type="entry name" value="RNase_H-like_EbsB-rel"/>
</dbReference>